<feature type="domain" description="Acyl-CoA dehydrogenase 11-like C-terminal" evidence="8">
    <location>
        <begin position="461"/>
        <end position="571"/>
    </location>
</feature>
<dbReference type="InterPro" id="IPR053998">
    <property type="entry name" value="ACDH-11_C"/>
</dbReference>
<proteinExistence type="inferred from homology"/>
<dbReference type="OrthoDB" id="10251155at2759"/>
<dbReference type="KEGG" id="acan:ACA1_183770"/>
<dbReference type="EMBL" id="KB007904">
    <property type="protein sequence ID" value="ELR21441.1"/>
    <property type="molecule type" value="Genomic_DNA"/>
</dbReference>
<dbReference type="Gene3D" id="6.10.250.600">
    <property type="match status" value="1"/>
</dbReference>
<keyword evidence="3 4" id="KW-0274">FAD</keyword>
<dbReference type="AlphaFoldDB" id="L8HAJ0"/>
<protein>
    <submittedName>
        <fullName evidence="9">AcylCoA dehydrogenase, C-terminal domain containing protein</fullName>
    </submittedName>
</protein>
<dbReference type="VEuPathDB" id="AmoebaDB:ACA1_183770"/>
<evidence type="ECO:0000256" key="2">
    <source>
        <dbReference type="ARBA" id="ARBA00022630"/>
    </source>
</evidence>
<feature type="domain" description="Acyl-CoA dehydrogenase/oxidase C-terminal" evidence="5">
    <location>
        <begin position="300"/>
        <end position="453"/>
    </location>
</feature>
<dbReference type="InterPro" id="IPR009100">
    <property type="entry name" value="AcylCoA_DH/oxidase_NM_dom_sf"/>
</dbReference>
<dbReference type="Proteomes" id="UP000011083">
    <property type="component" value="Unassembled WGS sequence"/>
</dbReference>
<keyword evidence="2 4" id="KW-0285">Flavoprotein</keyword>
<dbReference type="InterPro" id="IPR009075">
    <property type="entry name" value="AcylCo_DH/oxidase_C"/>
</dbReference>
<dbReference type="STRING" id="1257118.L8HAJ0"/>
<evidence type="ECO:0000256" key="4">
    <source>
        <dbReference type="RuleBase" id="RU362125"/>
    </source>
</evidence>
<dbReference type="Gene3D" id="1.20.140.10">
    <property type="entry name" value="Butyryl-CoA Dehydrogenase, subunit A, domain 3"/>
    <property type="match status" value="1"/>
</dbReference>
<dbReference type="GeneID" id="14922335"/>
<dbReference type="GO" id="GO:0003995">
    <property type="term" value="F:acyl-CoA dehydrogenase activity"/>
    <property type="evidence" value="ECO:0007669"/>
    <property type="project" value="TreeGrafter"/>
</dbReference>
<dbReference type="Pfam" id="PF02770">
    <property type="entry name" value="Acyl-CoA_dh_M"/>
    <property type="match status" value="1"/>
</dbReference>
<evidence type="ECO:0000259" key="5">
    <source>
        <dbReference type="Pfam" id="PF00441"/>
    </source>
</evidence>
<dbReference type="Gene3D" id="2.40.110.20">
    <property type="match status" value="1"/>
</dbReference>
<evidence type="ECO:0000259" key="6">
    <source>
        <dbReference type="Pfam" id="PF02770"/>
    </source>
</evidence>
<organism evidence="9 10">
    <name type="scientific">Acanthamoeba castellanii (strain ATCC 30010 / Neff)</name>
    <dbReference type="NCBI Taxonomy" id="1257118"/>
    <lineage>
        <taxon>Eukaryota</taxon>
        <taxon>Amoebozoa</taxon>
        <taxon>Discosea</taxon>
        <taxon>Longamoebia</taxon>
        <taxon>Centramoebida</taxon>
        <taxon>Acanthamoebidae</taxon>
        <taxon>Acanthamoeba</taxon>
    </lineage>
</organism>
<sequence>MEDGGQGFLQDPPRLGNQYIEDTPLREVLQRLLPEDVLQSIEPDLQRFGWRVVEECTLHGKNIKQQPPVLVQYNAWGRRIDQIRIGEGWKRLNDVSAEEGLIAIGYERKQKEYSRVYQFAKMHLFGPYSAVYTCPLSMTDGATRLCEIMKPRVGDDSGTPYSIHDLFDHYTSKDPAKFWTSGQWMTEKPGGSDVGNTETIARPVPGDKLMYRLHGIKFFTSATLSETAFALARVIDDKTGPTGVAGSRGLSLFYIQLRDDEGNLKNIKIRRLKEKLGTKSLPTAELELCGTPARLVGQVGRGVATIATLFNITRIYSASASVASMRKAIAVARDYAHRRHAFGKAIAELPLHVQTLAQQEVAYRGCLQLLFHTGKMETGRATKGENDLLRVLTTLGKLYTAKLSLATISECIEALGGNGYMEDATDLPELLREQQVNTIWEGTTNVLSMDILRILDREPNAFVEYRNHINRVVALPSLSAPLKDCADQVRQAVKALTDIVEAITHDMDTDKRHVFSQSIARDVSYAMAAAFIAALLIEHAAWPGGGEAGLTGAEDGVRTFAAQQWCARHLAGHVLALNDALNLAKLNRKKASYEATRKLGLDVDPNGNFRGMGDLCPVTGKYRASY</sequence>
<dbReference type="PANTHER" id="PTHR42707">
    <property type="entry name" value="ACYL-COA DEHYDROGENASE"/>
    <property type="match status" value="1"/>
</dbReference>
<dbReference type="SUPFAM" id="SSF47203">
    <property type="entry name" value="Acyl-CoA dehydrogenase C-terminal domain-like"/>
    <property type="match status" value="1"/>
</dbReference>
<comment type="cofactor">
    <cofactor evidence="4">
        <name>FAD</name>
        <dbReference type="ChEBI" id="CHEBI:57692"/>
    </cofactor>
</comment>
<gene>
    <name evidence="9" type="ORF">ACA1_183770</name>
</gene>
<reference evidence="9 10" key="1">
    <citation type="journal article" date="2013" name="Genome Biol.">
        <title>Genome of Acanthamoeba castellanii highlights extensive lateral gene transfer and early evolution of tyrosine kinase signaling.</title>
        <authorList>
            <person name="Clarke M."/>
            <person name="Lohan A.J."/>
            <person name="Liu B."/>
            <person name="Lagkouvardos I."/>
            <person name="Roy S."/>
            <person name="Zafar N."/>
            <person name="Bertelli C."/>
            <person name="Schilde C."/>
            <person name="Kianianmomeni A."/>
            <person name="Burglin T.R."/>
            <person name="Frech C."/>
            <person name="Turcotte B."/>
            <person name="Kopec K.O."/>
            <person name="Synnott J.M."/>
            <person name="Choo C."/>
            <person name="Paponov I."/>
            <person name="Finkler A."/>
            <person name="Soon Heng Tan C."/>
            <person name="Hutchins A.P."/>
            <person name="Weinmeier T."/>
            <person name="Rattei T."/>
            <person name="Chu J.S."/>
            <person name="Gimenez G."/>
            <person name="Irimia M."/>
            <person name="Rigden D.J."/>
            <person name="Fitzpatrick D.A."/>
            <person name="Lorenzo-Morales J."/>
            <person name="Bateman A."/>
            <person name="Chiu C.H."/>
            <person name="Tang P."/>
            <person name="Hegemann P."/>
            <person name="Fromm H."/>
            <person name="Raoult D."/>
            <person name="Greub G."/>
            <person name="Miranda-Saavedra D."/>
            <person name="Chen N."/>
            <person name="Nash P."/>
            <person name="Ginger M.L."/>
            <person name="Horn M."/>
            <person name="Schaap P."/>
            <person name="Caler L."/>
            <person name="Loftus B."/>
        </authorList>
    </citation>
    <scope>NUCLEOTIDE SEQUENCE [LARGE SCALE GENOMIC DNA]</scope>
    <source>
        <strain evidence="9 10">Neff</strain>
    </source>
</reference>
<dbReference type="OMA" id="IEMVAMT"/>
<evidence type="ECO:0000256" key="1">
    <source>
        <dbReference type="ARBA" id="ARBA00009347"/>
    </source>
</evidence>
<evidence type="ECO:0000256" key="3">
    <source>
        <dbReference type="ARBA" id="ARBA00022827"/>
    </source>
</evidence>
<dbReference type="Pfam" id="PF22217">
    <property type="entry name" value="ACDH-11_C"/>
    <property type="match status" value="1"/>
</dbReference>
<evidence type="ECO:0000313" key="9">
    <source>
        <dbReference type="EMBL" id="ELR21441.1"/>
    </source>
</evidence>
<evidence type="ECO:0000259" key="7">
    <source>
        <dbReference type="Pfam" id="PF18158"/>
    </source>
</evidence>
<dbReference type="Pfam" id="PF00441">
    <property type="entry name" value="Acyl-CoA_dh_1"/>
    <property type="match status" value="1"/>
</dbReference>
<feature type="domain" description="Acyl-CoA oxidase/dehydrogenase middle" evidence="6">
    <location>
        <begin position="183"/>
        <end position="288"/>
    </location>
</feature>
<comment type="similarity">
    <text evidence="1 4">Belongs to the acyl-CoA dehydrogenase family.</text>
</comment>
<name>L8HAJ0_ACACF</name>
<dbReference type="SUPFAM" id="SSF56645">
    <property type="entry name" value="Acyl-CoA dehydrogenase NM domain-like"/>
    <property type="match status" value="1"/>
</dbReference>
<dbReference type="InterPro" id="IPR036250">
    <property type="entry name" value="AcylCo_DH-like_C"/>
</dbReference>
<evidence type="ECO:0000259" key="8">
    <source>
        <dbReference type="Pfam" id="PF22217"/>
    </source>
</evidence>
<evidence type="ECO:0000313" key="10">
    <source>
        <dbReference type="Proteomes" id="UP000011083"/>
    </source>
</evidence>
<feature type="domain" description="Adaptive response protein AidB N-terminal" evidence="7">
    <location>
        <begin position="17"/>
        <end position="143"/>
    </location>
</feature>
<keyword evidence="4" id="KW-0560">Oxidoreductase</keyword>
<dbReference type="RefSeq" id="XP_004345985.1">
    <property type="nucleotide sequence ID" value="XM_004345935.1"/>
</dbReference>
<dbReference type="InterPro" id="IPR006091">
    <property type="entry name" value="Acyl-CoA_Oxase/DH_mid-dom"/>
</dbReference>
<accession>L8HAJ0</accession>
<dbReference type="Pfam" id="PF18158">
    <property type="entry name" value="AidB_N"/>
    <property type="match status" value="1"/>
</dbReference>
<keyword evidence="10" id="KW-1185">Reference proteome</keyword>
<dbReference type="PANTHER" id="PTHR42707:SF2">
    <property type="entry name" value="ACD11 DEHYDROGENASE"/>
    <property type="match status" value="1"/>
</dbReference>
<dbReference type="InterPro" id="IPR041504">
    <property type="entry name" value="AidB_N"/>
</dbReference>
<dbReference type="InterPro" id="IPR052904">
    <property type="entry name" value="Acyl-CoA_dehydrogenase-like"/>
</dbReference>